<name>A0ABR2MW60_9ASPA</name>
<dbReference type="InterPro" id="IPR046960">
    <property type="entry name" value="PPR_At4g14850-like_plant"/>
</dbReference>
<evidence type="ECO:0000259" key="3">
    <source>
        <dbReference type="Pfam" id="PF14432"/>
    </source>
</evidence>
<evidence type="ECO:0000313" key="4">
    <source>
        <dbReference type="EMBL" id="KAK8968440.1"/>
    </source>
</evidence>
<dbReference type="Pfam" id="PF20430">
    <property type="entry name" value="Eplus_motif"/>
    <property type="match status" value="1"/>
</dbReference>
<dbReference type="Proteomes" id="UP001412067">
    <property type="component" value="Unassembled WGS sequence"/>
</dbReference>
<dbReference type="NCBIfam" id="TIGR00756">
    <property type="entry name" value="PPR"/>
    <property type="match status" value="2"/>
</dbReference>
<feature type="repeat" description="PPR" evidence="2">
    <location>
        <begin position="35"/>
        <end position="69"/>
    </location>
</feature>
<dbReference type="PANTHER" id="PTHR47926">
    <property type="entry name" value="PENTATRICOPEPTIDE REPEAT-CONTAINING PROTEIN"/>
    <property type="match status" value="1"/>
</dbReference>
<dbReference type="InterPro" id="IPR046849">
    <property type="entry name" value="E2_motif"/>
</dbReference>
<comment type="caution">
    <text evidence="4">The sequence shown here is derived from an EMBL/GenBank/DDBJ whole genome shotgun (WGS) entry which is preliminary data.</text>
</comment>
<feature type="repeat" description="PPR" evidence="2">
    <location>
        <begin position="136"/>
        <end position="170"/>
    </location>
</feature>
<sequence>MLVDHHVVNGLVDAYGKCGFLEDAQRVFDECPSGDIVSFTSMITALSQSGQGEEAMKLFVEMLKMDLKPDSFVCSSLLNSCAILSAHEQGKQIHTHVIKMGFALDNFAGNALVNMYAKCGSIEDGTLAFSEIPERGIVSWSAVIGGLAQHGHGKAALDYFYRMLDEGVPPNHITLTSVLCACNYAGFVNEAERYFNSMEEMFGVRRTLEHYACMVDILGRAGRLGSAMELIESMPFEANAAIWGALLGSSRVHGDVKLGIKAAEMLLVLEPEKSGTLVILTNIYASAGMWSEVASMRRLMKDSMVKREPGVSWIEGKEKVHTFFVGDRNHERSNEIYAKLEELGDLMKKAGYVPMVEIDLHHVEKWEKEILLLQHSEKLAVAFGLISVPPGAPIRIMKNLRVCRDCHEAFKFICKITGRKIIVRDVNRFHHFEDGFCSCGDYW</sequence>
<dbReference type="Pfam" id="PF13041">
    <property type="entry name" value="PPR_2"/>
    <property type="match status" value="2"/>
</dbReference>
<proteinExistence type="predicted"/>
<keyword evidence="1" id="KW-0677">Repeat</keyword>
<dbReference type="InterPro" id="IPR032867">
    <property type="entry name" value="DYW_dom"/>
</dbReference>
<keyword evidence="5" id="KW-1185">Reference proteome</keyword>
<feature type="domain" description="DYW" evidence="3">
    <location>
        <begin position="351"/>
        <end position="443"/>
    </location>
</feature>
<organism evidence="4 5">
    <name type="scientific">Platanthera guangdongensis</name>
    <dbReference type="NCBI Taxonomy" id="2320717"/>
    <lineage>
        <taxon>Eukaryota</taxon>
        <taxon>Viridiplantae</taxon>
        <taxon>Streptophyta</taxon>
        <taxon>Embryophyta</taxon>
        <taxon>Tracheophyta</taxon>
        <taxon>Spermatophyta</taxon>
        <taxon>Magnoliopsida</taxon>
        <taxon>Liliopsida</taxon>
        <taxon>Asparagales</taxon>
        <taxon>Orchidaceae</taxon>
        <taxon>Orchidoideae</taxon>
        <taxon>Orchideae</taxon>
        <taxon>Orchidinae</taxon>
        <taxon>Platanthera</taxon>
    </lineage>
</organism>
<dbReference type="InterPro" id="IPR046848">
    <property type="entry name" value="E_motif"/>
</dbReference>
<dbReference type="InterPro" id="IPR002885">
    <property type="entry name" value="PPR_rpt"/>
</dbReference>
<dbReference type="InterPro" id="IPR011990">
    <property type="entry name" value="TPR-like_helical_dom_sf"/>
</dbReference>
<gene>
    <name evidence="4" type="primary">PCMP-H53</name>
    <name evidence="4" type="ORF">KSP40_PGU009432</name>
</gene>
<dbReference type="Pfam" id="PF14432">
    <property type="entry name" value="DYW_deaminase"/>
    <property type="match status" value="1"/>
</dbReference>
<dbReference type="PROSITE" id="PS51375">
    <property type="entry name" value="PPR"/>
    <property type="match status" value="2"/>
</dbReference>
<dbReference type="PANTHER" id="PTHR47926:SF530">
    <property type="entry name" value="DYW DOMAIN-CONTAINING PROTEIN"/>
    <property type="match status" value="1"/>
</dbReference>
<dbReference type="Gene3D" id="1.25.40.10">
    <property type="entry name" value="Tetratricopeptide repeat domain"/>
    <property type="match status" value="3"/>
</dbReference>
<dbReference type="Pfam" id="PF20431">
    <property type="entry name" value="E_motif"/>
    <property type="match status" value="1"/>
</dbReference>
<dbReference type="EMBL" id="JBBWWR010000004">
    <property type="protein sequence ID" value="KAK8968440.1"/>
    <property type="molecule type" value="Genomic_DNA"/>
</dbReference>
<evidence type="ECO:0000256" key="2">
    <source>
        <dbReference type="PROSITE-ProRule" id="PRU00708"/>
    </source>
</evidence>
<accession>A0ABR2MW60</accession>
<evidence type="ECO:0000256" key="1">
    <source>
        <dbReference type="ARBA" id="ARBA00022737"/>
    </source>
</evidence>
<reference evidence="4 5" key="1">
    <citation type="journal article" date="2022" name="Nat. Plants">
        <title>Genomes of leafy and leafless Platanthera orchids illuminate the evolution of mycoheterotrophy.</title>
        <authorList>
            <person name="Li M.H."/>
            <person name="Liu K.W."/>
            <person name="Li Z."/>
            <person name="Lu H.C."/>
            <person name="Ye Q.L."/>
            <person name="Zhang D."/>
            <person name="Wang J.Y."/>
            <person name="Li Y.F."/>
            <person name="Zhong Z.M."/>
            <person name="Liu X."/>
            <person name="Yu X."/>
            <person name="Liu D.K."/>
            <person name="Tu X.D."/>
            <person name="Liu B."/>
            <person name="Hao Y."/>
            <person name="Liao X.Y."/>
            <person name="Jiang Y.T."/>
            <person name="Sun W.H."/>
            <person name="Chen J."/>
            <person name="Chen Y.Q."/>
            <person name="Ai Y."/>
            <person name="Zhai J.W."/>
            <person name="Wu S.S."/>
            <person name="Zhou Z."/>
            <person name="Hsiao Y.Y."/>
            <person name="Wu W.L."/>
            <person name="Chen Y.Y."/>
            <person name="Lin Y.F."/>
            <person name="Hsu J.L."/>
            <person name="Li C.Y."/>
            <person name="Wang Z.W."/>
            <person name="Zhao X."/>
            <person name="Zhong W.Y."/>
            <person name="Ma X.K."/>
            <person name="Ma L."/>
            <person name="Huang J."/>
            <person name="Chen G.Z."/>
            <person name="Huang M.Z."/>
            <person name="Huang L."/>
            <person name="Peng D.H."/>
            <person name="Luo Y.B."/>
            <person name="Zou S.Q."/>
            <person name="Chen S.P."/>
            <person name="Lan S."/>
            <person name="Tsai W.C."/>
            <person name="Van de Peer Y."/>
            <person name="Liu Z.J."/>
        </authorList>
    </citation>
    <scope>NUCLEOTIDE SEQUENCE [LARGE SCALE GENOMIC DNA]</scope>
    <source>
        <strain evidence="4">Lor288</strain>
    </source>
</reference>
<protein>
    <submittedName>
        <fullName evidence="4">Pentatricopeptide repeat-containing protein</fullName>
    </submittedName>
</protein>
<evidence type="ECO:0000313" key="5">
    <source>
        <dbReference type="Proteomes" id="UP001412067"/>
    </source>
</evidence>
<dbReference type="Pfam" id="PF01535">
    <property type="entry name" value="PPR"/>
    <property type="match status" value="2"/>
</dbReference>